<dbReference type="OrthoDB" id="37695at2"/>
<evidence type="ECO:0000256" key="3">
    <source>
        <dbReference type="ARBA" id="ARBA00022448"/>
    </source>
</evidence>
<keyword evidence="6 10" id="KW-0653">Protein transport</keyword>
<dbReference type="STRING" id="1122195.SAMN02745164_00074"/>
<dbReference type="NCBIfam" id="TIGR00810">
    <property type="entry name" value="secG"/>
    <property type="match status" value="1"/>
</dbReference>
<dbReference type="Pfam" id="PF03840">
    <property type="entry name" value="SecG"/>
    <property type="match status" value="1"/>
</dbReference>
<evidence type="ECO:0000313" key="11">
    <source>
        <dbReference type="EMBL" id="SHE27704.1"/>
    </source>
</evidence>
<dbReference type="GO" id="GO:0065002">
    <property type="term" value="P:intracellular protein transmembrane transport"/>
    <property type="evidence" value="ECO:0007669"/>
    <property type="project" value="TreeGrafter"/>
</dbReference>
<evidence type="ECO:0000256" key="4">
    <source>
        <dbReference type="ARBA" id="ARBA00022475"/>
    </source>
</evidence>
<comment type="similarity">
    <text evidence="2 10">Belongs to the SecG family.</text>
</comment>
<dbReference type="GO" id="GO:0009306">
    <property type="term" value="P:protein secretion"/>
    <property type="evidence" value="ECO:0007669"/>
    <property type="project" value="UniProtKB-UniRule"/>
</dbReference>
<dbReference type="InterPro" id="IPR004692">
    <property type="entry name" value="SecG"/>
</dbReference>
<keyword evidence="9 10" id="KW-0472">Membrane</keyword>
<accession>A0A1M4S671</accession>
<dbReference type="GO" id="GO:0015450">
    <property type="term" value="F:protein-transporting ATPase activity"/>
    <property type="evidence" value="ECO:0007669"/>
    <property type="project" value="UniProtKB-UniRule"/>
</dbReference>
<dbReference type="PANTHER" id="PTHR34182:SF1">
    <property type="entry name" value="PROTEIN-EXPORT MEMBRANE PROTEIN SECG"/>
    <property type="match status" value="1"/>
</dbReference>
<evidence type="ECO:0000256" key="9">
    <source>
        <dbReference type="ARBA" id="ARBA00023136"/>
    </source>
</evidence>
<evidence type="ECO:0000256" key="10">
    <source>
        <dbReference type="RuleBase" id="RU365087"/>
    </source>
</evidence>
<dbReference type="GO" id="GO:0043952">
    <property type="term" value="P:protein transport by the Sec complex"/>
    <property type="evidence" value="ECO:0007669"/>
    <property type="project" value="TreeGrafter"/>
</dbReference>
<feature type="transmembrane region" description="Helical" evidence="10">
    <location>
        <begin position="58"/>
        <end position="78"/>
    </location>
</feature>
<dbReference type="RefSeq" id="WP_084670625.1">
    <property type="nucleotide sequence ID" value="NZ_FQUI01000001.1"/>
</dbReference>
<protein>
    <recommendedName>
        <fullName evidence="10">Protein-export membrane protein SecG</fullName>
    </recommendedName>
</protein>
<dbReference type="AlphaFoldDB" id="A0A1M4S671"/>
<evidence type="ECO:0000256" key="2">
    <source>
        <dbReference type="ARBA" id="ARBA00008445"/>
    </source>
</evidence>
<evidence type="ECO:0000256" key="8">
    <source>
        <dbReference type="ARBA" id="ARBA00023010"/>
    </source>
</evidence>
<dbReference type="EMBL" id="FQUI01000001">
    <property type="protein sequence ID" value="SHE27704.1"/>
    <property type="molecule type" value="Genomic_DNA"/>
</dbReference>
<gene>
    <name evidence="11" type="ORF">SAMN02745164_00074</name>
</gene>
<keyword evidence="3 10" id="KW-0813">Transport</keyword>
<keyword evidence="4 10" id="KW-1003">Cell membrane</keyword>
<evidence type="ECO:0000256" key="1">
    <source>
        <dbReference type="ARBA" id="ARBA00004651"/>
    </source>
</evidence>
<sequence length="79" mass="8479">MSILTILAVIVHIILSIALIYFALQRMQKNAELGGAFGSGASHTMFGREKGLDPAARMALWAGILFMISCFVVAALLAR</sequence>
<dbReference type="GO" id="GO:0005886">
    <property type="term" value="C:plasma membrane"/>
    <property type="evidence" value="ECO:0007669"/>
    <property type="project" value="UniProtKB-SubCell"/>
</dbReference>
<evidence type="ECO:0000256" key="7">
    <source>
        <dbReference type="ARBA" id="ARBA00022989"/>
    </source>
</evidence>
<reference evidence="11" key="1">
    <citation type="submission" date="2016-11" db="EMBL/GenBank/DDBJ databases">
        <authorList>
            <person name="Varghese N."/>
            <person name="Submissions S."/>
        </authorList>
    </citation>
    <scope>NUCLEOTIDE SEQUENCE [LARGE SCALE GENOMIC DNA]</scope>
    <source>
        <strain evidence="11">DSM 16785</strain>
    </source>
</reference>
<evidence type="ECO:0000256" key="5">
    <source>
        <dbReference type="ARBA" id="ARBA00022692"/>
    </source>
</evidence>
<dbReference type="PANTHER" id="PTHR34182">
    <property type="entry name" value="PROTEIN-EXPORT MEMBRANE PROTEIN SECG"/>
    <property type="match status" value="1"/>
</dbReference>
<organism evidence="11 12">
    <name type="scientific">Marinitoga hydrogenitolerans (strain DSM 16785 / JCM 12826 / AT1271)</name>
    <dbReference type="NCBI Taxonomy" id="1122195"/>
    <lineage>
        <taxon>Bacteria</taxon>
        <taxon>Thermotogati</taxon>
        <taxon>Thermotogota</taxon>
        <taxon>Thermotogae</taxon>
        <taxon>Petrotogales</taxon>
        <taxon>Petrotogaceae</taxon>
        <taxon>Marinitoga</taxon>
    </lineage>
</organism>
<comment type="subcellular location">
    <subcellularLocation>
        <location evidence="1 10">Cell membrane</location>
        <topology evidence="1 10">Multi-pass membrane protein</topology>
    </subcellularLocation>
</comment>
<proteinExistence type="inferred from homology"/>
<comment type="function">
    <text evidence="10">Involved in protein export. Participates in an early event of protein translocation.</text>
</comment>
<feature type="transmembrane region" description="Helical" evidence="10">
    <location>
        <begin position="6"/>
        <end position="24"/>
    </location>
</feature>
<name>A0A1M4S671_MARH1</name>
<keyword evidence="5 10" id="KW-0812">Transmembrane</keyword>
<keyword evidence="8 10" id="KW-0811">Translocation</keyword>
<evidence type="ECO:0000256" key="6">
    <source>
        <dbReference type="ARBA" id="ARBA00022927"/>
    </source>
</evidence>
<comment type="caution">
    <text evidence="11">The sequence shown here is derived from an EMBL/GenBank/DDBJ whole genome shotgun (WGS) entry which is preliminary data.</text>
</comment>
<keyword evidence="7 10" id="KW-1133">Transmembrane helix</keyword>
<dbReference type="PRINTS" id="PR01651">
    <property type="entry name" value="SECGEXPORT"/>
</dbReference>
<keyword evidence="12" id="KW-1185">Reference proteome</keyword>
<dbReference type="Proteomes" id="UP000184334">
    <property type="component" value="Unassembled WGS sequence"/>
</dbReference>
<evidence type="ECO:0000313" key="12">
    <source>
        <dbReference type="Proteomes" id="UP000184334"/>
    </source>
</evidence>